<accession>A0A809E0M5</accession>
<geneLocation type="plasmid" evidence="2">
    <name>unnamed</name>
</geneLocation>
<name>A0A809E0M5_RALSL</name>
<sequence>MYSPPSLQPCGVTTDVMPLFLSGAAPTGADSPPQQAPNADVLEGPPERPSIEYAIAGCNALTADEPPRHR</sequence>
<feature type="region of interest" description="Disordered" evidence="1">
    <location>
        <begin position="22"/>
        <end position="48"/>
    </location>
</feature>
<dbReference type="AlphaFoldDB" id="A0A809E0M5"/>
<proteinExistence type="predicted"/>
<keyword evidence="2" id="KW-0614">Plasmid</keyword>
<evidence type="ECO:0000313" key="2">
    <source>
        <dbReference type="EMBL" id="AYB58534.1"/>
    </source>
</evidence>
<gene>
    <name evidence="2" type="ORF">C2L97_21565</name>
</gene>
<protein>
    <submittedName>
        <fullName evidence="2">Uncharacterized protein</fullName>
    </submittedName>
</protein>
<reference evidence="2" key="1">
    <citation type="submission" date="2018-01" db="EMBL/GenBank/DDBJ databases">
        <title>Complete Genome Sequence of three strains from Ralstonia solanacearum ecotype Moko sequevar IIA-53 from Brazil.</title>
        <authorList>
            <person name="Silva J.R."/>
            <person name="Albuquerque G.M.R."/>
            <person name="Pais A.K.L."/>
            <person name="Silva A.M.F."/>
            <person name="Boiteux M.E.N.F."/>
            <person name="Souza E.B."/>
            <person name="Mariano R.L.R."/>
        </authorList>
    </citation>
    <scope>NUCLEOTIDE SEQUENCE [LARGE SCALE GENOMIC DNA]</scope>
    <source>
        <strain evidence="2">SFC</strain>
        <plasmid evidence="2">unnamed</plasmid>
    </source>
</reference>
<evidence type="ECO:0000256" key="1">
    <source>
        <dbReference type="SAM" id="MobiDB-lite"/>
    </source>
</evidence>
<organism evidence="2">
    <name type="scientific">Ralstonia solanacearum</name>
    <name type="common">Pseudomonas solanacearum</name>
    <dbReference type="NCBI Taxonomy" id="305"/>
    <lineage>
        <taxon>Bacteria</taxon>
        <taxon>Pseudomonadati</taxon>
        <taxon>Pseudomonadota</taxon>
        <taxon>Betaproteobacteria</taxon>
        <taxon>Burkholderiales</taxon>
        <taxon>Burkholderiaceae</taxon>
        <taxon>Ralstonia</taxon>
        <taxon>Ralstonia solanacearum species complex</taxon>
    </lineage>
</organism>
<dbReference type="EMBL" id="CP026093">
    <property type="protein sequence ID" value="AYB58534.1"/>
    <property type="molecule type" value="Genomic_DNA"/>
</dbReference>